<keyword evidence="4" id="KW-0804">Transcription</keyword>
<evidence type="ECO:0000313" key="8">
    <source>
        <dbReference type="Proteomes" id="UP001608902"/>
    </source>
</evidence>
<protein>
    <recommendedName>
        <fullName evidence="6">Transcription initiation factor IIA gamma subunit N-terminal domain-containing protein</fullName>
    </recommendedName>
</protein>
<evidence type="ECO:0000313" key="7">
    <source>
        <dbReference type="EMBL" id="MFH4983797.1"/>
    </source>
</evidence>
<reference evidence="7 8" key="1">
    <citation type="submission" date="2024-08" db="EMBL/GenBank/DDBJ databases">
        <title>Gnathostoma spinigerum genome.</title>
        <authorList>
            <person name="Gonzalez-Bertolin B."/>
            <person name="Monzon S."/>
            <person name="Zaballos A."/>
            <person name="Jimenez P."/>
            <person name="Dekumyoy P."/>
            <person name="Varona S."/>
            <person name="Cuesta I."/>
            <person name="Sumanam S."/>
            <person name="Adisakwattana P."/>
            <person name="Gasser R.B."/>
            <person name="Hernandez-Gonzalez A."/>
            <person name="Young N.D."/>
            <person name="Perteguer M.J."/>
        </authorList>
    </citation>
    <scope>NUCLEOTIDE SEQUENCE [LARGE SCALE GENOMIC DNA]</scope>
    <source>
        <strain evidence="7">AL3</strain>
        <tissue evidence="7">Liver</tissue>
    </source>
</reference>
<dbReference type="Proteomes" id="UP001608902">
    <property type="component" value="Unassembled WGS sequence"/>
</dbReference>
<name>A0ABD6F2V5_9BILA</name>
<dbReference type="InterPro" id="IPR009083">
    <property type="entry name" value="TFIIA_a-hlx"/>
</dbReference>
<keyword evidence="5" id="KW-0539">Nucleus</keyword>
<dbReference type="GO" id="GO:0005634">
    <property type="term" value="C:nucleus"/>
    <property type="evidence" value="ECO:0007669"/>
    <property type="project" value="UniProtKB-SubCell"/>
</dbReference>
<comment type="subcellular location">
    <subcellularLocation>
        <location evidence="1">Nucleus</location>
    </subcellularLocation>
</comment>
<dbReference type="PIRSF" id="PIRSF009415">
    <property type="entry name" value="Hum_TFIIA_gamma"/>
    <property type="match status" value="1"/>
</dbReference>
<dbReference type="FunFam" id="1.10.287.190:FF:000001">
    <property type="entry name" value="Transcription initiation factor IIA subunit 2"/>
    <property type="match status" value="1"/>
</dbReference>
<gene>
    <name evidence="7" type="ORF">AB6A40_010506</name>
</gene>
<dbReference type="SUPFAM" id="SSF47396">
    <property type="entry name" value="Transcription factor IIA (TFIIA), alpha-helical domain"/>
    <property type="match status" value="1"/>
</dbReference>
<dbReference type="CDD" id="cd10145">
    <property type="entry name" value="TFIIA_gamma_N"/>
    <property type="match status" value="1"/>
</dbReference>
<sequence>MAYQMYRSTTLGVCLQRTLDDFIQDGSLNPQLAQKVLVAFDKSINRALQYRARNKTTFKVSFRFVAKLHDLL</sequence>
<dbReference type="InterPro" id="IPR003194">
    <property type="entry name" value="TFIIA_gsu"/>
</dbReference>
<comment type="caution">
    <text evidence="7">The sequence shown here is derived from an EMBL/GenBank/DDBJ whole genome shotgun (WGS) entry which is preliminary data.</text>
</comment>
<evidence type="ECO:0000256" key="1">
    <source>
        <dbReference type="ARBA" id="ARBA00004123"/>
    </source>
</evidence>
<keyword evidence="3" id="KW-0805">Transcription regulation</keyword>
<evidence type="ECO:0000259" key="6">
    <source>
        <dbReference type="Pfam" id="PF02268"/>
    </source>
</evidence>
<dbReference type="PANTHER" id="PTHR10966">
    <property type="entry name" value="TRANSCRIPTION INITIATION FACTOR IIA SUBUNIT 2"/>
    <property type="match status" value="1"/>
</dbReference>
<comment type="similarity">
    <text evidence="2">Belongs to the TFIIA subunit 2 family.</text>
</comment>
<accession>A0ABD6F2V5</accession>
<dbReference type="InterPro" id="IPR015872">
    <property type="entry name" value="TFIIA_gsu_N"/>
</dbReference>
<proteinExistence type="inferred from homology"/>
<keyword evidence="8" id="KW-1185">Reference proteome</keyword>
<evidence type="ECO:0000256" key="5">
    <source>
        <dbReference type="ARBA" id="ARBA00023242"/>
    </source>
</evidence>
<evidence type="ECO:0000256" key="2">
    <source>
        <dbReference type="ARBA" id="ARBA00007675"/>
    </source>
</evidence>
<dbReference type="AlphaFoldDB" id="A0ABD6F2V5"/>
<evidence type="ECO:0000256" key="4">
    <source>
        <dbReference type="ARBA" id="ARBA00023163"/>
    </source>
</evidence>
<organism evidence="7 8">
    <name type="scientific">Gnathostoma spinigerum</name>
    <dbReference type="NCBI Taxonomy" id="75299"/>
    <lineage>
        <taxon>Eukaryota</taxon>
        <taxon>Metazoa</taxon>
        <taxon>Ecdysozoa</taxon>
        <taxon>Nematoda</taxon>
        <taxon>Chromadorea</taxon>
        <taxon>Rhabditida</taxon>
        <taxon>Spirurina</taxon>
        <taxon>Gnathostomatomorpha</taxon>
        <taxon>Gnathostomatoidea</taxon>
        <taxon>Gnathostomatidae</taxon>
        <taxon>Gnathostoma</taxon>
    </lineage>
</organism>
<dbReference type="Pfam" id="PF02268">
    <property type="entry name" value="TFIIA_gamma_N"/>
    <property type="match status" value="1"/>
</dbReference>
<dbReference type="EMBL" id="JBGFUD010013811">
    <property type="protein sequence ID" value="MFH4983797.1"/>
    <property type="molecule type" value="Genomic_DNA"/>
</dbReference>
<feature type="domain" description="Transcription initiation factor IIA gamma subunit N-terminal" evidence="6">
    <location>
        <begin position="3"/>
        <end position="48"/>
    </location>
</feature>
<evidence type="ECO:0000256" key="3">
    <source>
        <dbReference type="ARBA" id="ARBA00023015"/>
    </source>
</evidence>
<dbReference type="Gene3D" id="1.10.287.190">
    <property type="entry name" value="Transcription factor IIA gamma subunit, alpha-helical domain"/>
    <property type="match status" value="1"/>
</dbReference>